<proteinExistence type="inferred from homology"/>
<evidence type="ECO:0000313" key="19">
    <source>
        <dbReference type="Proteomes" id="UP000694388"/>
    </source>
</evidence>
<evidence type="ECO:0000256" key="14">
    <source>
        <dbReference type="RuleBase" id="RU003845"/>
    </source>
</evidence>
<evidence type="ECO:0000259" key="17">
    <source>
        <dbReference type="PROSITE" id="PS50003"/>
    </source>
</evidence>
<dbReference type="GeneTree" id="ENSGT00940000156791"/>
<keyword evidence="9" id="KW-0256">Endoplasmic reticulum</keyword>
<dbReference type="InterPro" id="IPR037239">
    <property type="entry name" value="OSBP_sf"/>
</dbReference>
<accession>A0A8C4NAH3</accession>
<evidence type="ECO:0000256" key="7">
    <source>
        <dbReference type="ARBA" id="ARBA00022490"/>
    </source>
</evidence>
<dbReference type="GO" id="GO:0015485">
    <property type="term" value="F:cholesterol binding"/>
    <property type="evidence" value="ECO:0007669"/>
    <property type="project" value="TreeGrafter"/>
</dbReference>
<evidence type="ECO:0000256" key="2">
    <source>
        <dbReference type="ARBA" id="ARBA00004514"/>
    </source>
</evidence>
<feature type="compositionally biased region" description="Polar residues" evidence="16">
    <location>
        <begin position="557"/>
        <end position="571"/>
    </location>
</feature>
<keyword evidence="6" id="KW-1003">Cell membrane</keyword>
<evidence type="ECO:0000256" key="3">
    <source>
        <dbReference type="ARBA" id="ARBA00004586"/>
    </source>
</evidence>
<evidence type="ECO:0000256" key="10">
    <source>
        <dbReference type="ARBA" id="ARBA00023055"/>
    </source>
</evidence>
<reference evidence="18" key="1">
    <citation type="submission" date="2025-08" db="UniProtKB">
        <authorList>
            <consortium name="Ensembl"/>
        </authorList>
    </citation>
    <scope>IDENTIFICATION</scope>
</reference>
<feature type="region of interest" description="Disordered" evidence="16">
    <location>
        <begin position="1"/>
        <end position="36"/>
    </location>
</feature>
<dbReference type="CDD" id="cd13287">
    <property type="entry name" value="PH_ORP3_ORP6_ORP7"/>
    <property type="match status" value="1"/>
</dbReference>
<evidence type="ECO:0000256" key="1">
    <source>
        <dbReference type="ARBA" id="ARBA00004236"/>
    </source>
</evidence>
<dbReference type="Ensembl" id="ENSEBUT00000004157.1">
    <property type="protein sequence ID" value="ENSEBUP00000003767.1"/>
    <property type="gene ID" value="ENSEBUG00000002705.1"/>
</dbReference>
<comment type="similarity">
    <text evidence="4 13">Belongs to the OSBP family.</text>
</comment>
<dbReference type="SUPFAM" id="SSF50729">
    <property type="entry name" value="PH domain-like"/>
    <property type="match status" value="1"/>
</dbReference>
<organism evidence="18 19">
    <name type="scientific">Eptatretus burgeri</name>
    <name type="common">Inshore hagfish</name>
    <dbReference type="NCBI Taxonomy" id="7764"/>
    <lineage>
        <taxon>Eukaryota</taxon>
        <taxon>Metazoa</taxon>
        <taxon>Chordata</taxon>
        <taxon>Craniata</taxon>
        <taxon>Vertebrata</taxon>
        <taxon>Cyclostomata</taxon>
        <taxon>Myxini</taxon>
        <taxon>Myxiniformes</taxon>
        <taxon>Myxinidae</taxon>
        <taxon>Eptatretinae</taxon>
        <taxon>Eptatretus</taxon>
    </lineage>
</organism>
<evidence type="ECO:0000256" key="13">
    <source>
        <dbReference type="RuleBase" id="RU003844"/>
    </source>
</evidence>
<keyword evidence="11" id="KW-0446">Lipid-binding</keyword>
<dbReference type="GO" id="GO:0005886">
    <property type="term" value="C:plasma membrane"/>
    <property type="evidence" value="ECO:0007669"/>
    <property type="project" value="UniProtKB-SubCell"/>
</dbReference>
<keyword evidence="5 14" id="KW-0813">Transport</keyword>
<dbReference type="Gene3D" id="2.30.29.30">
    <property type="entry name" value="Pleckstrin-homology domain (PH domain)/Phosphotyrosine-binding domain (PTB)"/>
    <property type="match status" value="1"/>
</dbReference>
<dbReference type="AlphaFoldDB" id="A0A8C4NAH3"/>
<protein>
    <recommendedName>
        <fullName evidence="14">Oxysterol-binding protein</fullName>
    </recommendedName>
</protein>
<evidence type="ECO:0000256" key="4">
    <source>
        <dbReference type="ARBA" id="ARBA00008842"/>
    </source>
</evidence>
<reference evidence="18" key="2">
    <citation type="submission" date="2025-09" db="UniProtKB">
        <authorList>
            <consortium name="Ensembl"/>
        </authorList>
    </citation>
    <scope>IDENTIFICATION</scope>
</reference>
<dbReference type="PROSITE" id="PS01013">
    <property type="entry name" value="OSBP"/>
    <property type="match status" value="1"/>
</dbReference>
<keyword evidence="7" id="KW-0963">Cytoplasm</keyword>
<dbReference type="InterPro" id="IPR041680">
    <property type="entry name" value="PH_8"/>
</dbReference>
<dbReference type="FunFam" id="2.30.29.30:FF:000011">
    <property type="entry name" value="Oxysterol-binding protein"/>
    <property type="match status" value="1"/>
</dbReference>
<dbReference type="PROSITE" id="PS50003">
    <property type="entry name" value="PH_DOMAIN"/>
    <property type="match status" value="1"/>
</dbReference>
<evidence type="ECO:0000256" key="9">
    <source>
        <dbReference type="ARBA" id="ARBA00022824"/>
    </source>
</evidence>
<keyword evidence="10 14" id="KW-0445">Lipid transport</keyword>
<dbReference type="InterPro" id="IPR018494">
    <property type="entry name" value="Oxysterol-bd_CS"/>
</dbReference>
<dbReference type="PANTHER" id="PTHR10972:SF203">
    <property type="entry name" value="OXYSTEROL-BINDING PROTEIN HOMOLOG 3"/>
    <property type="match status" value="1"/>
</dbReference>
<dbReference type="GO" id="GO:0006699">
    <property type="term" value="P:bile acid biosynthetic process"/>
    <property type="evidence" value="ECO:0007669"/>
    <property type="project" value="UniProtKB-ARBA"/>
</dbReference>
<sequence length="752" mass="83236">MSGDEKASKNSSPSLSQSVMPSQPSNRSSCRESRQSEQMPEESFLLPICILSPPVQPGLVQPMLRKNVEGVHVIEGLKLGCTNMENPQRHEGFLLKKRKWPLKGWHKRFFILENGILKYAKSPIEVQRGKLHGCIDVGLSVMSIKKHSQCIDLDTEEYIYHLKIKSPEAFDSWVCKLRDHRLFRQNEIAHSPGDTSRTLLSPLESSPAVHFADEKLSCSSSSAGLSGALSNGQSKLSGWLFHSDEMEQCAQDLSEGQEGLVQLNAIIKSLEILQRTQSVPSFSDMQGSCLENCKKEKRSSKRWRTKSVSKDSKMHLQLPMSPVCSPVRLHASNPNLSLETTHNQEPVMGNCGGQAGFWVGGLWSGGRKSLGSWGSETGTGPCLVVPSLPVSHTQSSLGESLQEYVGDSARLQMEYCQLAQKVHFLLRTVFNMVAIEKDKLKQVVSEQEALNSGHAAQINNLKKTLAQALHQNTELRNRLNRIHSESSLTETMASLNGLSPDVARDSFGVTDHVMNHQTSNDSKLSMSESMSEFFDAQEVLLSASSSDNEASDESCGSDVSDNASEDTMSLSSGTGCTVVGLMPLQNGRRRFLPAPAPDTSSISLWHLLRHNIGKDLAKVALPVELNEPLNTLQRLCEELEYSELLEAAAETDDPTQRMVLVAAFAVSGYAATYYRAGNKPFNPVLGETYECVREDRGFRFIAEQVSHHPPISACHCDSKNFVFWQDVRWKNKFWGKSMEILPVGTIHLTLPK</sequence>
<dbReference type="Gene3D" id="2.40.160.120">
    <property type="match status" value="1"/>
</dbReference>
<feature type="compositionally biased region" description="Low complexity" evidence="16">
    <location>
        <begin position="11"/>
        <end position="28"/>
    </location>
</feature>
<dbReference type="SUPFAM" id="SSF144000">
    <property type="entry name" value="Oxysterol-binding protein-like"/>
    <property type="match status" value="1"/>
</dbReference>
<evidence type="ECO:0000313" key="18">
    <source>
        <dbReference type="Ensembl" id="ENSEBUP00000003767.1"/>
    </source>
</evidence>
<dbReference type="GO" id="GO:0097038">
    <property type="term" value="C:perinuclear endoplasmic reticulum"/>
    <property type="evidence" value="ECO:0007669"/>
    <property type="project" value="TreeGrafter"/>
</dbReference>
<dbReference type="InterPro" id="IPR001849">
    <property type="entry name" value="PH_domain"/>
</dbReference>
<dbReference type="Pfam" id="PF15409">
    <property type="entry name" value="PH_8"/>
    <property type="match status" value="1"/>
</dbReference>
<keyword evidence="19" id="KW-1185">Reference proteome</keyword>
<evidence type="ECO:0000256" key="12">
    <source>
        <dbReference type="ARBA" id="ARBA00023136"/>
    </source>
</evidence>
<keyword evidence="15" id="KW-0175">Coiled coil</keyword>
<comment type="subcellular location">
    <subcellularLocation>
        <location evidence="1">Cell membrane</location>
    </subcellularLocation>
    <subcellularLocation>
        <location evidence="2">Cytoplasm</location>
        <location evidence="2">Cytosol</location>
    </subcellularLocation>
    <subcellularLocation>
        <location evidence="3">Endoplasmic reticulum membrane</location>
    </subcellularLocation>
</comment>
<evidence type="ECO:0000256" key="16">
    <source>
        <dbReference type="SAM" id="MobiDB-lite"/>
    </source>
</evidence>
<keyword evidence="8" id="KW-0597">Phosphoprotein</keyword>
<dbReference type="GO" id="GO:0031965">
    <property type="term" value="C:nuclear membrane"/>
    <property type="evidence" value="ECO:0007669"/>
    <property type="project" value="TreeGrafter"/>
</dbReference>
<dbReference type="InterPro" id="IPR011993">
    <property type="entry name" value="PH-like_dom_sf"/>
</dbReference>
<dbReference type="SMART" id="SM00233">
    <property type="entry name" value="PH"/>
    <property type="match status" value="1"/>
</dbReference>
<dbReference type="GO" id="GO:0120015">
    <property type="term" value="F:sterol transfer activity"/>
    <property type="evidence" value="ECO:0007669"/>
    <property type="project" value="UniProtKB-ARBA"/>
</dbReference>
<dbReference type="GO" id="GO:0005789">
    <property type="term" value="C:endoplasmic reticulum membrane"/>
    <property type="evidence" value="ECO:0007669"/>
    <property type="project" value="UniProtKB-SubCell"/>
</dbReference>
<evidence type="ECO:0000256" key="15">
    <source>
        <dbReference type="SAM" id="Coils"/>
    </source>
</evidence>
<feature type="region of interest" description="Disordered" evidence="16">
    <location>
        <begin position="545"/>
        <end position="571"/>
    </location>
</feature>
<feature type="coiled-coil region" evidence="15">
    <location>
        <begin position="458"/>
        <end position="485"/>
    </location>
</feature>
<name>A0A8C4NAH3_EPTBU</name>
<dbReference type="FunFam" id="2.40.160.120:FF:000001">
    <property type="entry name" value="Oxysterol-binding protein"/>
    <property type="match status" value="1"/>
</dbReference>
<dbReference type="InterPro" id="IPR000648">
    <property type="entry name" value="Oxysterol-bd"/>
</dbReference>
<evidence type="ECO:0000256" key="6">
    <source>
        <dbReference type="ARBA" id="ARBA00022475"/>
    </source>
</evidence>
<dbReference type="Proteomes" id="UP000694388">
    <property type="component" value="Unplaced"/>
</dbReference>
<keyword evidence="12" id="KW-0472">Membrane</keyword>
<evidence type="ECO:0000256" key="8">
    <source>
        <dbReference type="ARBA" id="ARBA00022553"/>
    </source>
</evidence>
<dbReference type="Pfam" id="PF01237">
    <property type="entry name" value="Oxysterol_BP"/>
    <property type="match status" value="1"/>
</dbReference>
<evidence type="ECO:0000256" key="11">
    <source>
        <dbReference type="ARBA" id="ARBA00023121"/>
    </source>
</evidence>
<evidence type="ECO:0000256" key="5">
    <source>
        <dbReference type="ARBA" id="ARBA00022448"/>
    </source>
</evidence>
<dbReference type="GO" id="GO:0005829">
    <property type="term" value="C:cytosol"/>
    <property type="evidence" value="ECO:0007669"/>
    <property type="project" value="UniProtKB-SubCell"/>
</dbReference>
<dbReference type="PANTHER" id="PTHR10972">
    <property type="entry name" value="OXYSTEROL-BINDING PROTEIN-RELATED"/>
    <property type="match status" value="1"/>
</dbReference>
<feature type="domain" description="PH" evidence="17">
    <location>
        <begin position="87"/>
        <end position="182"/>
    </location>
</feature>